<feature type="compositionally biased region" description="Basic and acidic residues" evidence="1">
    <location>
        <begin position="193"/>
        <end position="214"/>
    </location>
</feature>
<dbReference type="Proteomes" id="UP001152798">
    <property type="component" value="Chromosome 3"/>
</dbReference>
<feature type="compositionally biased region" description="Low complexity" evidence="1">
    <location>
        <begin position="296"/>
        <end position="305"/>
    </location>
</feature>
<feature type="region of interest" description="Disordered" evidence="1">
    <location>
        <begin position="87"/>
        <end position="141"/>
    </location>
</feature>
<evidence type="ECO:0000313" key="3">
    <source>
        <dbReference type="Proteomes" id="UP001152798"/>
    </source>
</evidence>
<feature type="compositionally biased region" description="Basic and acidic residues" evidence="1">
    <location>
        <begin position="241"/>
        <end position="250"/>
    </location>
</feature>
<feature type="region of interest" description="Disordered" evidence="1">
    <location>
        <begin position="232"/>
        <end position="319"/>
    </location>
</feature>
<reference evidence="2" key="1">
    <citation type="submission" date="2022-01" db="EMBL/GenBank/DDBJ databases">
        <authorList>
            <person name="King R."/>
        </authorList>
    </citation>
    <scope>NUCLEOTIDE SEQUENCE</scope>
</reference>
<feature type="region of interest" description="Disordered" evidence="1">
    <location>
        <begin position="433"/>
        <end position="461"/>
    </location>
</feature>
<feature type="region of interest" description="Disordered" evidence="1">
    <location>
        <begin position="652"/>
        <end position="705"/>
    </location>
</feature>
<keyword evidence="3" id="KW-1185">Reference proteome</keyword>
<dbReference type="OrthoDB" id="21380at2759"/>
<dbReference type="EMBL" id="OV725079">
    <property type="protein sequence ID" value="CAH1394604.1"/>
    <property type="molecule type" value="Genomic_DNA"/>
</dbReference>
<protein>
    <submittedName>
        <fullName evidence="2">Uncharacterized protein</fullName>
    </submittedName>
</protein>
<feature type="compositionally biased region" description="Basic and acidic residues" evidence="1">
    <location>
        <begin position="306"/>
        <end position="319"/>
    </location>
</feature>
<feature type="compositionally biased region" description="Polar residues" evidence="1">
    <location>
        <begin position="683"/>
        <end position="693"/>
    </location>
</feature>
<feature type="compositionally biased region" description="Acidic residues" evidence="1">
    <location>
        <begin position="94"/>
        <end position="103"/>
    </location>
</feature>
<gene>
    <name evidence="2" type="ORF">NEZAVI_LOCUS5071</name>
</gene>
<dbReference type="AlphaFoldDB" id="A0A9P0H0N2"/>
<evidence type="ECO:0000256" key="1">
    <source>
        <dbReference type="SAM" id="MobiDB-lite"/>
    </source>
</evidence>
<organism evidence="2 3">
    <name type="scientific">Nezara viridula</name>
    <name type="common">Southern green stink bug</name>
    <name type="synonym">Cimex viridulus</name>
    <dbReference type="NCBI Taxonomy" id="85310"/>
    <lineage>
        <taxon>Eukaryota</taxon>
        <taxon>Metazoa</taxon>
        <taxon>Ecdysozoa</taxon>
        <taxon>Arthropoda</taxon>
        <taxon>Hexapoda</taxon>
        <taxon>Insecta</taxon>
        <taxon>Pterygota</taxon>
        <taxon>Neoptera</taxon>
        <taxon>Paraneoptera</taxon>
        <taxon>Hemiptera</taxon>
        <taxon>Heteroptera</taxon>
        <taxon>Panheteroptera</taxon>
        <taxon>Pentatomomorpha</taxon>
        <taxon>Pentatomoidea</taxon>
        <taxon>Pentatomidae</taxon>
        <taxon>Pentatominae</taxon>
        <taxon>Nezara</taxon>
    </lineage>
</organism>
<feature type="region of interest" description="Disordered" evidence="1">
    <location>
        <begin position="175"/>
        <end position="214"/>
    </location>
</feature>
<accession>A0A9P0H0N2</accession>
<evidence type="ECO:0000313" key="2">
    <source>
        <dbReference type="EMBL" id="CAH1394604.1"/>
    </source>
</evidence>
<name>A0A9P0H0N2_NEZVI</name>
<sequence>MTDKECPGNLRRVEGVCVVVRKKKKPDIVSDMGCLKKTLKIVKSPPSEIFEKPSLELPVVTMNGHIPRSNINKAKLYNGFFSSKRSNYDKSDVSQDEDEDDDDFFTKEESSDEAESKQKYHSRKPKNSVEPRRSRVSRKRLSVEEKLIEDNKSYYRVEVLNSKLRSSEYFVNQKQLESRVNDEIQNGSCSDEGDSRSEVKQPSSKKVEKSKEPVVVRFKKVRKSQLSVLSDEAENFMFGDSARREAKKVEYTSNDESSDSAGSETSSSEDEELPKIKKMVPDSDDGSPTTRDMDSDSLSSPPMLSCDHDSVSESEEDVTKDCVDSNFSLNSITFSFENPPKNEPWIETYKRKEDGKNEYHYPYHHNYPKVILPLEYPVAERLKLLSGKRGYGRRRGRRKLDDNKSRKSPRCHASTLAVMSNFLRRPLRECSKSSDFSYEEESRSSLPDTMDTSSSTSDYRINSFMGNPDSLPIDPNGDVFAAALARVAYGETSTLHVSPGPCLAVNPALMDNPPGMDIYLQPGLTVPLEAIIDKHNSDTSWMEHMDYSSACHESSTELVTSYQPHNNEINDNTYIKNEPYNWPEIPLRRRRKRVKKEEPHRVVPPVLIKCEPCEIKLEPMSAKILQHFAVNDEPVLIKEESISVGNEGRFHCIKKNQAPPSGPPPPVVKRGRGRPRKYPLPTECQSPSGFNSSPQPPPTNAYNKSTIPRFSFIQRSFINQIV</sequence>
<feature type="compositionally biased region" description="Low complexity" evidence="1">
    <location>
        <begin position="444"/>
        <end position="458"/>
    </location>
</feature>
<proteinExistence type="predicted"/>
<feature type="compositionally biased region" description="Basic and acidic residues" evidence="1">
    <location>
        <begin position="104"/>
        <end position="118"/>
    </location>
</feature>
<feature type="region of interest" description="Disordered" evidence="1">
    <location>
        <begin position="390"/>
        <end position="411"/>
    </location>
</feature>